<feature type="compositionally biased region" description="Polar residues" evidence="1">
    <location>
        <begin position="188"/>
        <end position="201"/>
    </location>
</feature>
<reference evidence="2 3" key="1">
    <citation type="submission" date="2021-03" db="EMBL/GenBank/DDBJ databases">
        <authorList>
            <person name="Lee D.-H."/>
        </authorList>
    </citation>
    <scope>NUCLEOTIDE SEQUENCE [LARGE SCALE GENOMIC DNA]</scope>
    <source>
        <strain evidence="2 3">MMS20-R2-23</strain>
    </source>
</reference>
<evidence type="ECO:0000313" key="3">
    <source>
        <dbReference type="Proteomes" id="UP000671399"/>
    </source>
</evidence>
<evidence type="ECO:0000256" key="1">
    <source>
        <dbReference type="SAM" id="MobiDB-lite"/>
    </source>
</evidence>
<dbReference type="EMBL" id="JAGFWR010000005">
    <property type="protein sequence ID" value="MBO4161735.1"/>
    <property type="molecule type" value="Genomic_DNA"/>
</dbReference>
<dbReference type="InterPro" id="IPR052523">
    <property type="entry name" value="Trichothecene_AcTrans"/>
</dbReference>
<dbReference type="Gene3D" id="3.40.630.30">
    <property type="match status" value="1"/>
</dbReference>
<comment type="caution">
    <text evidence="2">The sequence shown here is derived from an EMBL/GenBank/DDBJ whole genome shotgun (WGS) entry which is preliminary data.</text>
</comment>
<dbReference type="InterPro" id="IPR016181">
    <property type="entry name" value="Acyl_CoA_acyltransferase"/>
</dbReference>
<dbReference type="RefSeq" id="WP_208567382.1">
    <property type="nucleotide sequence ID" value="NZ_JAGFWR010000005.1"/>
</dbReference>
<dbReference type="PANTHER" id="PTHR42791">
    <property type="entry name" value="GNAT FAMILY ACETYLTRANSFERASE"/>
    <property type="match status" value="1"/>
</dbReference>
<organism evidence="2 3">
    <name type="scientific">Micromonospora antibiotica</name>
    <dbReference type="NCBI Taxonomy" id="2807623"/>
    <lineage>
        <taxon>Bacteria</taxon>
        <taxon>Bacillati</taxon>
        <taxon>Actinomycetota</taxon>
        <taxon>Actinomycetes</taxon>
        <taxon>Micromonosporales</taxon>
        <taxon>Micromonosporaceae</taxon>
        <taxon>Micromonospora</taxon>
    </lineage>
</organism>
<evidence type="ECO:0000313" key="2">
    <source>
        <dbReference type="EMBL" id="MBO4161735.1"/>
    </source>
</evidence>
<dbReference type="PANTHER" id="PTHR42791:SF1">
    <property type="entry name" value="N-ACETYLTRANSFERASE DOMAIN-CONTAINING PROTEIN"/>
    <property type="match status" value="1"/>
</dbReference>
<sequence length="217" mass="24029">MAEIRPAQPGDVPTITALLVDAVTDDPVAEWLVPDPAERQTVFHGLLAMEIDHAVEWGHVDVPLDLTAVAVWHRHPVPDTAVLSEHHLGVFAGRALPRFRQLHALVGSYRSDAPHHWLSWLHVTPTRRRQGIGGRLLDRHHHRADHLDDPYDTVVTTEATRDFLSGHGYRAGLPLHLPSGPRLWPLTRSGNPAATTESAGSASPELAVPDDLRDRRH</sequence>
<gene>
    <name evidence="2" type="ORF">JQN83_13080</name>
</gene>
<keyword evidence="3" id="KW-1185">Reference proteome</keyword>
<protein>
    <submittedName>
        <fullName evidence="2">GNAT family N-acetyltransferase</fullName>
    </submittedName>
</protein>
<dbReference type="CDD" id="cd04301">
    <property type="entry name" value="NAT_SF"/>
    <property type="match status" value="1"/>
</dbReference>
<feature type="region of interest" description="Disordered" evidence="1">
    <location>
        <begin position="184"/>
        <end position="217"/>
    </location>
</feature>
<proteinExistence type="predicted"/>
<dbReference type="Proteomes" id="UP000671399">
    <property type="component" value="Unassembled WGS sequence"/>
</dbReference>
<accession>A0ABS3V7Z7</accession>
<dbReference type="SUPFAM" id="SSF55729">
    <property type="entry name" value="Acyl-CoA N-acyltransferases (Nat)"/>
    <property type="match status" value="1"/>
</dbReference>
<name>A0ABS3V7Z7_9ACTN</name>